<dbReference type="InterPro" id="IPR024336">
    <property type="entry name" value="tRNA_splic_suSen54_N"/>
</dbReference>
<organism evidence="5">
    <name type="scientific">Pundamilia nyererei</name>
    <dbReference type="NCBI Taxonomy" id="303518"/>
    <lineage>
        <taxon>Eukaryota</taxon>
        <taxon>Metazoa</taxon>
        <taxon>Chordata</taxon>
        <taxon>Craniata</taxon>
        <taxon>Vertebrata</taxon>
        <taxon>Euteleostomi</taxon>
        <taxon>Actinopterygii</taxon>
        <taxon>Neopterygii</taxon>
        <taxon>Teleostei</taxon>
        <taxon>Neoteleostei</taxon>
        <taxon>Acanthomorphata</taxon>
        <taxon>Ovalentaria</taxon>
        <taxon>Cichlomorphae</taxon>
        <taxon>Cichliformes</taxon>
        <taxon>Cichlidae</taxon>
        <taxon>African cichlids</taxon>
        <taxon>Pseudocrenilabrinae</taxon>
        <taxon>Haplochromini</taxon>
        <taxon>Pundamilia</taxon>
    </lineage>
</organism>
<dbReference type="Ensembl" id="ENSPNYT00000013896.1">
    <property type="protein sequence ID" value="ENSPNYP00000013563.1"/>
    <property type="gene ID" value="ENSPNYG00000010217.1"/>
</dbReference>
<feature type="region of interest" description="Disordered" evidence="3">
    <location>
        <begin position="78"/>
        <end position="166"/>
    </location>
</feature>
<dbReference type="Pfam" id="PF12928">
    <property type="entry name" value="tRNA_int_end_N2"/>
    <property type="match status" value="1"/>
</dbReference>
<feature type="compositionally biased region" description="Polar residues" evidence="3">
    <location>
        <begin position="78"/>
        <end position="87"/>
    </location>
</feature>
<comment type="similarity">
    <text evidence="1">Belongs to the SEN54 family.</text>
</comment>
<accession>A0A3B4FVB9</accession>
<keyword evidence="2" id="KW-0819">tRNA processing</keyword>
<evidence type="ECO:0000256" key="1">
    <source>
        <dbReference type="ARBA" id="ARBA00005736"/>
    </source>
</evidence>
<dbReference type="AlphaFoldDB" id="A0A3B4FVB9"/>
<reference evidence="5" key="1">
    <citation type="submission" date="2023-09" db="UniProtKB">
        <authorList>
            <consortium name="Ensembl"/>
        </authorList>
    </citation>
    <scope>IDENTIFICATION</scope>
</reference>
<dbReference type="PANTHER" id="PTHR21027:SF1">
    <property type="entry name" value="TRNA-SPLICING ENDONUCLEASE SUBUNIT SEN54"/>
    <property type="match status" value="1"/>
</dbReference>
<dbReference type="GO" id="GO:0000379">
    <property type="term" value="P:tRNA-type intron splice site recognition and cleavage"/>
    <property type="evidence" value="ECO:0007669"/>
    <property type="project" value="TreeGrafter"/>
</dbReference>
<sequence>MGFSANGKQCLLPEEALYLMECGNLQVFHQDLPLSIQDGYEKFLSANTVSLQQYQVFGHLKRLGYVVLRFDPSSESSSYARQLNLPQSRDRAGRQLKRKRSLSPAPSSTPTMEEDKCSEGEEDIKLPEPPEAQSSADEGGGRSWWMMDVLGDSDKDSGHGSKSGSSCWDFSSISFPDLGSTSREHFPSDLAPPDPSLLPGDLKVGFCDIAPWRQKINLRQVKMSANEQKREKYRRRWDVNKNREVRRCRNWAEYQELMARRKGKREGRPAHLWNREVTPLHDPTQPIKQSHRSLVSLTIKDDLVLCPLRLKDADDWRICFNVYQPNTVADFKKSNPGKPYSRMCVCSFDDPVPDLRAIKLLAYQSGDIPVVIAVVDYGDISFYTFKDFQLPTDVYP</sequence>
<evidence type="ECO:0000313" key="5">
    <source>
        <dbReference type="Ensembl" id="ENSPNYP00000013563.1"/>
    </source>
</evidence>
<protein>
    <submittedName>
        <fullName evidence="5">tRNA splicing endonuclease subunit 54</fullName>
    </submittedName>
</protein>
<feature type="domain" description="tRNA-splicing endonuclease subunit Sen54 N-terminal" evidence="4">
    <location>
        <begin position="1"/>
        <end position="28"/>
    </location>
</feature>
<evidence type="ECO:0000259" key="4">
    <source>
        <dbReference type="Pfam" id="PF12928"/>
    </source>
</evidence>
<dbReference type="GO" id="GO:0000214">
    <property type="term" value="C:tRNA-intron endonuclease complex"/>
    <property type="evidence" value="ECO:0007669"/>
    <property type="project" value="TreeGrafter"/>
</dbReference>
<evidence type="ECO:0000256" key="2">
    <source>
        <dbReference type="ARBA" id="ARBA00022694"/>
    </source>
</evidence>
<name>A0A3B4FVB9_9CICH</name>
<evidence type="ECO:0000256" key="3">
    <source>
        <dbReference type="SAM" id="MobiDB-lite"/>
    </source>
</evidence>
<dbReference type="InterPro" id="IPR024337">
    <property type="entry name" value="tRNA_splic_suSen54"/>
</dbReference>
<dbReference type="GeneTree" id="ENSGT00390000004214"/>
<dbReference type="PANTHER" id="PTHR21027">
    <property type="entry name" value="TRNA-SPLICING ENDONUCLEASE SUBUNIT SEN54"/>
    <property type="match status" value="1"/>
</dbReference>
<proteinExistence type="inferred from homology"/>
<feature type="compositionally biased region" description="Basic and acidic residues" evidence="3">
    <location>
        <begin position="113"/>
        <end position="128"/>
    </location>
</feature>